<evidence type="ECO:0000256" key="6">
    <source>
        <dbReference type="ARBA" id="ARBA00024916"/>
    </source>
</evidence>
<keyword evidence="5 8" id="KW-0804">Transcription</keyword>
<dbReference type="FunFam" id="1.10.287.180:FF:000001">
    <property type="entry name" value="Transcription elongation factor GreA"/>
    <property type="match status" value="1"/>
</dbReference>
<dbReference type="SUPFAM" id="SSF54534">
    <property type="entry name" value="FKBP-like"/>
    <property type="match status" value="1"/>
</dbReference>
<dbReference type="SUPFAM" id="SSF46557">
    <property type="entry name" value="GreA transcript cleavage protein, N-terminal domain"/>
    <property type="match status" value="1"/>
</dbReference>
<dbReference type="Gene3D" id="3.10.50.30">
    <property type="entry name" value="Transcription elongation factor, GreA/GreB, C-terminal domain"/>
    <property type="match status" value="1"/>
</dbReference>
<dbReference type="PROSITE" id="PS00829">
    <property type="entry name" value="GREAB_1"/>
    <property type="match status" value="1"/>
</dbReference>
<comment type="function">
    <text evidence="6 8 9">Necessary for efficient RNA polymerase transcription elongation past template-encoded arresting sites. The arresting sites in DNA have the property of trapping a certain fraction of elongating RNA polymerases that pass through, resulting in locked ternary complexes. Cleavage of the nascent transcript by cleavage factors such as GreA or GreB allows the resumption of elongation from the new 3'terminus. GreA releases sequences of 2 to 3 nucleotides.</text>
</comment>
<evidence type="ECO:0000313" key="12">
    <source>
        <dbReference type="EMBL" id="MBB1161760.1"/>
    </source>
</evidence>
<proteinExistence type="inferred from homology"/>
<keyword evidence="3 8" id="KW-0805">Transcription regulation</keyword>
<dbReference type="GO" id="GO:0032784">
    <property type="term" value="P:regulation of DNA-templated transcription elongation"/>
    <property type="evidence" value="ECO:0007669"/>
    <property type="project" value="UniProtKB-UniRule"/>
</dbReference>
<name>A0A839HQP7_9BURK</name>
<evidence type="ECO:0000256" key="3">
    <source>
        <dbReference type="ARBA" id="ARBA00023015"/>
    </source>
</evidence>
<dbReference type="PROSITE" id="PS00830">
    <property type="entry name" value="GREAB_2"/>
    <property type="match status" value="1"/>
</dbReference>
<dbReference type="RefSeq" id="WP_182662789.1">
    <property type="nucleotide sequence ID" value="NZ_JACIVI010000001.1"/>
</dbReference>
<dbReference type="InterPro" id="IPR006359">
    <property type="entry name" value="Tscrpt_elong_fac_GreA"/>
</dbReference>
<evidence type="ECO:0000256" key="5">
    <source>
        <dbReference type="ARBA" id="ARBA00023163"/>
    </source>
</evidence>
<evidence type="ECO:0000256" key="1">
    <source>
        <dbReference type="ARBA" id="ARBA00008213"/>
    </source>
</evidence>
<evidence type="ECO:0000259" key="11">
    <source>
        <dbReference type="Pfam" id="PF03449"/>
    </source>
</evidence>
<dbReference type="NCBIfam" id="NF001261">
    <property type="entry name" value="PRK00226.1-2"/>
    <property type="match status" value="1"/>
</dbReference>
<dbReference type="PANTHER" id="PTHR30437:SF4">
    <property type="entry name" value="TRANSCRIPTION ELONGATION FACTOR GREA"/>
    <property type="match status" value="1"/>
</dbReference>
<keyword evidence="12" id="KW-0648">Protein biosynthesis</keyword>
<evidence type="ECO:0000256" key="2">
    <source>
        <dbReference type="ARBA" id="ARBA00013729"/>
    </source>
</evidence>
<dbReference type="Pfam" id="PF01272">
    <property type="entry name" value="GreA_GreB"/>
    <property type="match status" value="1"/>
</dbReference>
<dbReference type="InterPro" id="IPR018151">
    <property type="entry name" value="TF_GreA/GreB_CS"/>
</dbReference>
<dbReference type="NCBIfam" id="NF001264">
    <property type="entry name" value="PRK00226.1-5"/>
    <property type="match status" value="1"/>
</dbReference>
<dbReference type="NCBIfam" id="NF001263">
    <property type="entry name" value="PRK00226.1-4"/>
    <property type="match status" value="1"/>
</dbReference>
<sequence length="160" mass="17045">MSTIPLTKRGAEKLKDELQRLKHVERPAVIQAIAEARAQGDLSENAEYDAAKDKQGFIEGRINEIEGKLAAAKIIDPAALADNAAGRVVFGATVDLEEEASGGAVTYQIVGEDEADLKFGLISISSPIARALIGKEAGDVAEVQAPGGIKRYDIVEVRYQ</sequence>
<evidence type="ECO:0000256" key="9">
    <source>
        <dbReference type="RuleBase" id="RU000556"/>
    </source>
</evidence>
<reference evidence="12 13" key="1">
    <citation type="submission" date="2020-08" db="EMBL/GenBank/DDBJ databases">
        <title>Aquariorum lacteus gen. nov., sp. nov., a new member of the family Comamonadaceae, isolated from freshwater aquarium.</title>
        <authorList>
            <person name="Chun S.-J."/>
        </authorList>
    </citation>
    <scope>NUCLEOTIDE SEQUENCE [LARGE SCALE GENOMIC DNA]</scope>
    <source>
        <strain evidence="12 13">SJAQ100</strain>
    </source>
</reference>
<dbReference type="HAMAP" id="MF_00105">
    <property type="entry name" value="GreA_GreB"/>
    <property type="match status" value="1"/>
</dbReference>
<dbReference type="GO" id="GO:0070063">
    <property type="term" value="F:RNA polymerase binding"/>
    <property type="evidence" value="ECO:0007669"/>
    <property type="project" value="InterPro"/>
</dbReference>
<feature type="domain" description="Transcription elongation factor GreA/GreB N-terminal" evidence="11">
    <location>
        <begin position="4"/>
        <end position="74"/>
    </location>
</feature>
<keyword evidence="4 8" id="KW-0238">DNA-binding</keyword>
<dbReference type="NCBIfam" id="TIGR01462">
    <property type="entry name" value="greA"/>
    <property type="match status" value="1"/>
</dbReference>
<dbReference type="InterPro" id="IPR028624">
    <property type="entry name" value="Tscrpt_elong_fac_GreA/B"/>
</dbReference>
<dbReference type="PIRSF" id="PIRSF006092">
    <property type="entry name" value="GreA_GreB"/>
    <property type="match status" value="1"/>
</dbReference>
<dbReference type="GO" id="GO:0003677">
    <property type="term" value="F:DNA binding"/>
    <property type="evidence" value="ECO:0007669"/>
    <property type="project" value="UniProtKB-UniRule"/>
</dbReference>
<dbReference type="InterPro" id="IPR001437">
    <property type="entry name" value="Tscrpt_elong_fac_GreA/B_C"/>
</dbReference>
<gene>
    <name evidence="8 12" type="primary">greA</name>
    <name evidence="12" type="ORF">H4F90_07195</name>
</gene>
<protein>
    <recommendedName>
        <fullName evidence="2 8">Transcription elongation factor GreA</fullName>
    </recommendedName>
    <alternativeName>
        <fullName evidence="7 8">Transcript cleavage factor GreA</fullName>
    </alternativeName>
</protein>
<dbReference type="EMBL" id="JACIVI010000001">
    <property type="protein sequence ID" value="MBB1161760.1"/>
    <property type="molecule type" value="Genomic_DNA"/>
</dbReference>
<evidence type="ECO:0000256" key="4">
    <source>
        <dbReference type="ARBA" id="ARBA00023125"/>
    </source>
</evidence>
<evidence type="ECO:0000259" key="10">
    <source>
        <dbReference type="Pfam" id="PF01272"/>
    </source>
</evidence>
<dbReference type="InterPro" id="IPR023459">
    <property type="entry name" value="Tscrpt_elong_fac_GreA/B_fam"/>
</dbReference>
<accession>A0A839HQP7</accession>
<evidence type="ECO:0000256" key="7">
    <source>
        <dbReference type="ARBA" id="ARBA00030776"/>
    </source>
</evidence>
<dbReference type="InterPro" id="IPR036805">
    <property type="entry name" value="Tscrpt_elong_fac_GreA/B_N_sf"/>
</dbReference>
<dbReference type="InterPro" id="IPR022691">
    <property type="entry name" value="Tscrpt_elong_fac_GreA/B_N"/>
</dbReference>
<dbReference type="Pfam" id="PF03449">
    <property type="entry name" value="GreA_GreB_N"/>
    <property type="match status" value="1"/>
</dbReference>
<keyword evidence="13" id="KW-1185">Reference proteome</keyword>
<dbReference type="InterPro" id="IPR036953">
    <property type="entry name" value="GreA/GreB_C_sf"/>
</dbReference>
<organism evidence="12 13">
    <name type="scientific">Aquariibacter albus</name>
    <dbReference type="NCBI Taxonomy" id="2759899"/>
    <lineage>
        <taxon>Bacteria</taxon>
        <taxon>Pseudomonadati</taxon>
        <taxon>Pseudomonadota</taxon>
        <taxon>Betaproteobacteria</taxon>
        <taxon>Burkholderiales</taxon>
        <taxon>Sphaerotilaceae</taxon>
        <taxon>Aquariibacter</taxon>
    </lineage>
</organism>
<dbReference type="FunFam" id="3.10.50.30:FF:000001">
    <property type="entry name" value="Transcription elongation factor GreA"/>
    <property type="match status" value="1"/>
</dbReference>
<evidence type="ECO:0000313" key="13">
    <source>
        <dbReference type="Proteomes" id="UP000586093"/>
    </source>
</evidence>
<feature type="domain" description="Transcription elongation factor GreA/GreB C-terminal" evidence="10">
    <location>
        <begin position="85"/>
        <end position="159"/>
    </location>
</feature>
<dbReference type="PANTHER" id="PTHR30437">
    <property type="entry name" value="TRANSCRIPTION ELONGATION FACTOR GREA"/>
    <property type="match status" value="1"/>
</dbReference>
<comment type="caution">
    <text evidence="12">The sequence shown here is derived from an EMBL/GenBank/DDBJ whole genome shotgun (WGS) entry which is preliminary data.</text>
</comment>
<comment type="similarity">
    <text evidence="1 8 9">Belongs to the GreA/GreB family.</text>
</comment>
<keyword evidence="12" id="KW-0251">Elongation factor</keyword>
<dbReference type="GO" id="GO:0003746">
    <property type="term" value="F:translation elongation factor activity"/>
    <property type="evidence" value="ECO:0007669"/>
    <property type="project" value="UniProtKB-KW"/>
</dbReference>
<dbReference type="GO" id="GO:0006354">
    <property type="term" value="P:DNA-templated transcription elongation"/>
    <property type="evidence" value="ECO:0007669"/>
    <property type="project" value="TreeGrafter"/>
</dbReference>
<dbReference type="AlphaFoldDB" id="A0A839HQP7"/>
<dbReference type="Proteomes" id="UP000586093">
    <property type="component" value="Unassembled WGS sequence"/>
</dbReference>
<dbReference type="Gene3D" id="1.10.287.180">
    <property type="entry name" value="Transcription elongation factor, GreA/GreB, N-terminal domain"/>
    <property type="match status" value="1"/>
</dbReference>
<evidence type="ECO:0000256" key="8">
    <source>
        <dbReference type="HAMAP-Rule" id="MF_00105"/>
    </source>
</evidence>